<dbReference type="EMBL" id="LAZR01015878">
    <property type="protein sequence ID" value="KKM06956.1"/>
    <property type="molecule type" value="Genomic_DNA"/>
</dbReference>
<reference evidence="1" key="1">
    <citation type="journal article" date="2015" name="Nature">
        <title>Complex archaea that bridge the gap between prokaryotes and eukaryotes.</title>
        <authorList>
            <person name="Spang A."/>
            <person name="Saw J.H."/>
            <person name="Jorgensen S.L."/>
            <person name="Zaremba-Niedzwiedzka K."/>
            <person name="Martijn J."/>
            <person name="Lind A.E."/>
            <person name="van Eijk R."/>
            <person name="Schleper C."/>
            <person name="Guy L."/>
            <person name="Ettema T.J."/>
        </authorList>
    </citation>
    <scope>NUCLEOTIDE SEQUENCE</scope>
</reference>
<organism evidence="1">
    <name type="scientific">marine sediment metagenome</name>
    <dbReference type="NCBI Taxonomy" id="412755"/>
    <lineage>
        <taxon>unclassified sequences</taxon>
        <taxon>metagenomes</taxon>
        <taxon>ecological metagenomes</taxon>
    </lineage>
</organism>
<proteinExistence type="predicted"/>
<gene>
    <name evidence="1" type="ORF">LCGC14_1738730</name>
</gene>
<name>A0A0F9JML8_9ZZZZ</name>
<feature type="non-terminal residue" evidence="1">
    <location>
        <position position="115"/>
    </location>
</feature>
<dbReference type="AlphaFoldDB" id="A0A0F9JML8"/>
<accession>A0A0F9JML8</accession>
<sequence length="115" mass="13727">MKELIEKEIQWLEVFAKKHEFFASFLLHFKLKEHFSNNQYYWLNLHINEAEEQGDTLLNPLEIKFLEENSKGNENLQALFRIYENEGYLEHGKYKEFLGLKAEMMGALTEVKAPE</sequence>
<evidence type="ECO:0000313" key="1">
    <source>
        <dbReference type="EMBL" id="KKM06956.1"/>
    </source>
</evidence>
<protein>
    <submittedName>
        <fullName evidence="1">Uncharacterized protein</fullName>
    </submittedName>
</protein>
<comment type="caution">
    <text evidence="1">The sequence shown here is derived from an EMBL/GenBank/DDBJ whole genome shotgun (WGS) entry which is preliminary data.</text>
</comment>